<dbReference type="Gene3D" id="2.60.200.20">
    <property type="match status" value="1"/>
</dbReference>
<dbReference type="InterPro" id="IPR008984">
    <property type="entry name" value="SMAD_FHA_dom_sf"/>
</dbReference>
<name>A0AAU7UMD1_9MICO</name>
<evidence type="ECO:0000256" key="1">
    <source>
        <dbReference type="SAM" id="MobiDB-lite"/>
    </source>
</evidence>
<feature type="region of interest" description="Disordered" evidence="1">
    <location>
        <begin position="120"/>
        <end position="150"/>
    </location>
</feature>
<dbReference type="KEGG" id="bkr:AAFP32_02120"/>
<dbReference type="SUPFAM" id="SSF49879">
    <property type="entry name" value="SMAD/FHA domain"/>
    <property type="match status" value="1"/>
</dbReference>
<gene>
    <name evidence="2" type="ORF">AAFP32_02120</name>
</gene>
<organism evidence="2">
    <name type="scientific">Brevibacterium koreense</name>
    <dbReference type="NCBI Taxonomy" id="3140787"/>
    <lineage>
        <taxon>Bacteria</taxon>
        <taxon>Bacillati</taxon>
        <taxon>Actinomycetota</taxon>
        <taxon>Actinomycetes</taxon>
        <taxon>Micrococcales</taxon>
        <taxon>Brevibacteriaceae</taxon>
        <taxon>Brevibacterium</taxon>
    </lineage>
</organism>
<dbReference type="RefSeq" id="WP_350270433.1">
    <property type="nucleotide sequence ID" value="NZ_CP158281.1"/>
</dbReference>
<accession>A0AAU7UMD1</accession>
<sequence length="150" mass="16634">MTTTHYARGAGRPRLIFTREADVWDGSPSGIFELTSDVILLGSAPSCDLVLPGLAEVHAEIRHDDDDEYVVFPREPIGGGAQDPAFEATAGRVLRTGARLTIGKWRLAFFREEYADHGRLYGGRQGGELSQQRRQPPRSEIMGNRSDHRT</sequence>
<evidence type="ECO:0008006" key="3">
    <source>
        <dbReference type="Google" id="ProtNLM"/>
    </source>
</evidence>
<proteinExistence type="predicted"/>
<dbReference type="AlphaFoldDB" id="A0AAU7UMD1"/>
<reference evidence="2" key="1">
    <citation type="submission" date="2024-06" db="EMBL/GenBank/DDBJ databases">
        <title>Brevibacterium koreense sp. nov., isolated from jogae-jeotgal, a Korean fermented seafood.</title>
        <authorList>
            <person name="Whon T.W."/>
            <person name="Nam S."/>
            <person name="Kim Y."/>
        </authorList>
    </citation>
    <scope>NUCLEOTIDE SEQUENCE</scope>
    <source>
        <strain evidence="2">CBA3109</strain>
    </source>
</reference>
<protein>
    <recommendedName>
        <fullName evidence="3">FHA domain-containing protein</fullName>
    </recommendedName>
</protein>
<evidence type="ECO:0000313" key="2">
    <source>
        <dbReference type="EMBL" id="XBV89551.1"/>
    </source>
</evidence>
<dbReference type="EMBL" id="CP158281">
    <property type="protein sequence ID" value="XBV89551.1"/>
    <property type="molecule type" value="Genomic_DNA"/>
</dbReference>